<keyword evidence="10" id="KW-1185">Reference proteome</keyword>
<dbReference type="Proteomes" id="UP000239471">
    <property type="component" value="Unassembled WGS sequence"/>
</dbReference>
<sequence>MKRTLNKDTFREIKKSFGRFLSIFAIVAIGVAFFAGVKSAAPDMKFTADKYYDDNNLMDIRVLSDLGLTDNDVAAIKNSDGVLGVYPTHSIDTLIKNGTSQSVFKVAGMPLQDLDDTNEDYINKPTLVEGRLPEKSGECVIEKSLMPGLNLNIGDTLTLDSGTDEDILENLNTKEYTIVGTVLTSYYLSYEKGTSSIGNGKVDSFVIIPETDFNMDVYTEVLVTVNGAKAINSYDDEYFDITDPSVDSLESLGTIMGPIRLQEIKDEANKKLQEGKDEYNINKLKFDEEIEKAFKKIEDGKNEIIVGENNLNSKENEFNLLMKNSESKLNEGTVKLASGRAEYEKNLAVLNESKLGLSQLEEAIKNPLLPAESKAQLEAQLSEGQAQFALGEAKLNSAKAILDSSSKELETQKAALIAGKAQGKKDISAGRQKIASAKTEMVAGEEEYNKFKTEGEEALATASDKITKSEDEIAELEEPTWYVLDRTSHYSYVDYGGSADRIAAIAKVFPVFFFLVAALVCLTTMTRMVDEQRSTIGTLKALGYSKVKIASKYVIYAAIASILGSIAGFCIGMVVFPTVIFNAYGIMYTLPNLVLKFDIYLALSTTALILLITTSATLFACYKELMETPSLLMRPKAPKNGKRIFLERLNFIWKRLSFTEKLTARNIFRYKKRFFMTVIGISGCTALIIAGFGIKDSIESIVKVQFGEIIKHDLSVSLDKKSTLEEKQSILNKYKEDSRIDLIMSSSEYNGNVTVLDEEKSITLEVPSDTEEYKDFLIFRTRGSHKEVSLEDNGALLSEKLARDLNVKVGDTILIDNGDSNKKEVLITGITETYLGHHVYMSEDYYKEVFEEDPLYNNLIAKLNDSSKDVEDTLGADIVNENIVKSLNFYTGTIDNFNDTVSSLNFVVIVLIVSAGALAFVVLYNLTNVNISERLREIATIKVLGFYDKEVSAYVYRENIILTIIGSLVGLGLGTALHRFIMVTVELESVMFGRNISLVSYISAFGITVAFAVFVNLAMYYKLKNIPMVESLKSVE</sequence>
<feature type="transmembrane region" description="Helical" evidence="6">
    <location>
        <begin position="20"/>
        <end position="37"/>
    </location>
</feature>
<evidence type="ECO:0000256" key="6">
    <source>
        <dbReference type="SAM" id="Phobius"/>
    </source>
</evidence>
<feature type="transmembrane region" description="Helical" evidence="6">
    <location>
        <begin position="674"/>
        <end position="694"/>
    </location>
</feature>
<evidence type="ECO:0000256" key="2">
    <source>
        <dbReference type="ARBA" id="ARBA00022475"/>
    </source>
</evidence>
<accession>A0A2T0BB14</accession>
<proteinExistence type="predicted"/>
<protein>
    <submittedName>
        <fullName evidence="9">FtsX-like permease family protein</fullName>
    </submittedName>
</protein>
<evidence type="ECO:0000256" key="5">
    <source>
        <dbReference type="ARBA" id="ARBA00023136"/>
    </source>
</evidence>
<comment type="subcellular location">
    <subcellularLocation>
        <location evidence="1">Cell membrane</location>
        <topology evidence="1">Multi-pass membrane protein</topology>
    </subcellularLocation>
</comment>
<dbReference type="Pfam" id="PF12704">
    <property type="entry name" value="MacB_PCD"/>
    <property type="match status" value="2"/>
</dbReference>
<keyword evidence="2" id="KW-1003">Cell membrane</keyword>
<feature type="transmembrane region" description="Helical" evidence="6">
    <location>
        <begin position="960"/>
        <end position="981"/>
    </location>
</feature>
<organism evidence="9 10">
    <name type="scientific">Clostridium vincentii</name>
    <dbReference type="NCBI Taxonomy" id="52704"/>
    <lineage>
        <taxon>Bacteria</taxon>
        <taxon>Bacillati</taxon>
        <taxon>Bacillota</taxon>
        <taxon>Clostridia</taxon>
        <taxon>Eubacteriales</taxon>
        <taxon>Clostridiaceae</taxon>
        <taxon>Clostridium</taxon>
    </lineage>
</organism>
<feature type="domain" description="ABC3 transporter permease C-terminal" evidence="7">
    <location>
        <begin position="910"/>
        <end position="1027"/>
    </location>
</feature>
<feature type="transmembrane region" description="Helical" evidence="6">
    <location>
        <begin position="508"/>
        <end position="525"/>
    </location>
</feature>
<evidence type="ECO:0000313" key="9">
    <source>
        <dbReference type="EMBL" id="PRR81089.1"/>
    </source>
</evidence>
<dbReference type="PANTHER" id="PTHR30287:SF1">
    <property type="entry name" value="INNER MEMBRANE PROTEIN"/>
    <property type="match status" value="1"/>
</dbReference>
<evidence type="ECO:0000259" key="7">
    <source>
        <dbReference type="Pfam" id="PF02687"/>
    </source>
</evidence>
<dbReference type="InterPro" id="IPR003838">
    <property type="entry name" value="ABC3_permease_C"/>
</dbReference>
<evidence type="ECO:0000313" key="10">
    <source>
        <dbReference type="Proteomes" id="UP000239471"/>
    </source>
</evidence>
<keyword evidence="3 6" id="KW-0812">Transmembrane</keyword>
<feature type="domain" description="MacB-like periplasmic core" evidence="8">
    <location>
        <begin position="675"/>
        <end position="866"/>
    </location>
</feature>
<feature type="transmembrane region" description="Helical" evidence="6">
    <location>
        <begin position="1001"/>
        <end position="1021"/>
    </location>
</feature>
<feature type="transmembrane region" description="Helical" evidence="6">
    <location>
        <begin position="599"/>
        <end position="622"/>
    </location>
</feature>
<name>A0A2T0BB14_9CLOT</name>
<dbReference type="InterPro" id="IPR038766">
    <property type="entry name" value="Membrane_comp_ABC_pdt"/>
</dbReference>
<feature type="domain" description="ABC3 transporter permease C-terminal" evidence="7">
    <location>
        <begin position="508"/>
        <end position="621"/>
    </location>
</feature>
<dbReference type="Pfam" id="PF02687">
    <property type="entry name" value="FtsX"/>
    <property type="match status" value="2"/>
</dbReference>
<evidence type="ECO:0000256" key="1">
    <source>
        <dbReference type="ARBA" id="ARBA00004651"/>
    </source>
</evidence>
<gene>
    <name evidence="9" type="ORF">CLVI_27630</name>
</gene>
<dbReference type="OrthoDB" id="5137249at2"/>
<dbReference type="AlphaFoldDB" id="A0A2T0BB14"/>
<dbReference type="EMBL" id="PVXQ01000036">
    <property type="protein sequence ID" value="PRR81089.1"/>
    <property type="molecule type" value="Genomic_DNA"/>
</dbReference>
<feature type="domain" description="MacB-like periplasmic core" evidence="8">
    <location>
        <begin position="26"/>
        <end position="229"/>
    </location>
</feature>
<reference evidence="9 10" key="1">
    <citation type="submission" date="2018-03" db="EMBL/GenBank/DDBJ databases">
        <title>Genome sequence of Clostridium vincentii DSM 10228.</title>
        <authorList>
            <person name="Poehlein A."/>
            <person name="Daniel R."/>
        </authorList>
    </citation>
    <scope>NUCLEOTIDE SEQUENCE [LARGE SCALE GENOMIC DNA]</scope>
    <source>
        <strain evidence="9 10">DSM 10228</strain>
    </source>
</reference>
<keyword evidence="4 6" id="KW-1133">Transmembrane helix</keyword>
<evidence type="ECO:0000259" key="8">
    <source>
        <dbReference type="Pfam" id="PF12704"/>
    </source>
</evidence>
<dbReference type="InterPro" id="IPR025857">
    <property type="entry name" value="MacB_PCD"/>
</dbReference>
<feature type="transmembrane region" description="Helical" evidence="6">
    <location>
        <begin position="904"/>
        <end position="926"/>
    </location>
</feature>
<comment type="caution">
    <text evidence="9">The sequence shown here is derived from an EMBL/GenBank/DDBJ whole genome shotgun (WGS) entry which is preliminary data.</text>
</comment>
<feature type="transmembrane region" description="Helical" evidence="6">
    <location>
        <begin position="553"/>
        <end position="579"/>
    </location>
</feature>
<dbReference type="GO" id="GO:0005886">
    <property type="term" value="C:plasma membrane"/>
    <property type="evidence" value="ECO:0007669"/>
    <property type="project" value="UniProtKB-SubCell"/>
</dbReference>
<dbReference type="PANTHER" id="PTHR30287">
    <property type="entry name" value="MEMBRANE COMPONENT OF PREDICTED ABC SUPERFAMILY METABOLITE UPTAKE TRANSPORTER"/>
    <property type="match status" value="1"/>
</dbReference>
<evidence type="ECO:0000256" key="4">
    <source>
        <dbReference type="ARBA" id="ARBA00022989"/>
    </source>
</evidence>
<evidence type="ECO:0000256" key="3">
    <source>
        <dbReference type="ARBA" id="ARBA00022692"/>
    </source>
</evidence>
<keyword evidence="5 6" id="KW-0472">Membrane</keyword>
<dbReference type="RefSeq" id="WP_106060683.1">
    <property type="nucleotide sequence ID" value="NZ_PVXQ01000036.1"/>
</dbReference>